<dbReference type="GO" id="GO:0005811">
    <property type="term" value="C:lipid droplet"/>
    <property type="evidence" value="ECO:0007669"/>
    <property type="project" value="UniProtKB-SubCell"/>
</dbReference>
<evidence type="ECO:0000256" key="3">
    <source>
        <dbReference type="ARBA" id="ARBA00022677"/>
    </source>
</evidence>
<dbReference type="PANTHER" id="PTHR47138:SF1">
    <property type="entry name" value="PERILIPIN-1"/>
    <property type="match status" value="1"/>
</dbReference>
<comment type="similarity">
    <text evidence="2">Belongs to the perilipin family.</text>
</comment>
<evidence type="ECO:0000256" key="2">
    <source>
        <dbReference type="ARBA" id="ARBA00006311"/>
    </source>
</evidence>
<protein>
    <submittedName>
        <fullName evidence="4">Uncharacterized protein</fullName>
    </submittedName>
</protein>
<organism evidence="4 5">
    <name type="scientific">Hymenochirus boettgeri</name>
    <name type="common">Congo dwarf clawed frog</name>
    <dbReference type="NCBI Taxonomy" id="247094"/>
    <lineage>
        <taxon>Eukaryota</taxon>
        <taxon>Metazoa</taxon>
        <taxon>Chordata</taxon>
        <taxon>Craniata</taxon>
        <taxon>Vertebrata</taxon>
        <taxon>Euteleostomi</taxon>
        <taxon>Amphibia</taxon>
        <taxon>Batrachia</taxon>
        <taxon>Anura</taxon>
        <taxon>Pipoidea</taxon>
        <taxon>Pipidae</taxon>
        <taxon>Pipinae</taxon>
        <taxon>Hymenochirus</taxon>
    </lineage>
</organism>
<comment type="subcellular location">
    <subcellularLocation>
        <location evidence="1">Lipid droplet</location>
    </subcellularLocation>
</comment>
<accession>A0A8T2J603</accession>
<keyword evidence="3" id="KW-0551">Lipid droplet</keyword>
<sequence>MEVTPRRFPSDSVKENVVERFFQLPVVSSTVDNLQNKYINMKEAHPLVGSFCSFFEKVHTAGLLVVNSIQPVMKMFQHQISAANDVACKGMDHLEHKIPALYCHPHMIAFEMKQSISATIQHAKSGIGSPITNTSGKVFGMASAGFDLTFNTINGATDYACSTRLSHMAREAVDLAICGMERLVDCWFSQQGQPNEFDQSLPQTDTLPRIGALANKVFKHTSQWAFRTIEESKNVGEKLTAWLPRLVTM</sequence>
<evidence type="ECO:0000313" key="5">
    <source>
        <dbReference type="Proteomes" id="UP000812440"/>
    </source>
</evidence>
<gene>
    <name evidence="4" type="ORF">GDO86_006409</name>
</gene>
<dbReference type="OrthoDB" id="376826at2759"/>
<dbReference type="PANTHER" id="PTHR47138">
    <property type="entry name" value="PERILIPIN-1"/>
    <property type="match status" value="1"/>
</dbReference>
<dbReference type="Proteomes" id="UP000812440">
    <property type="component" value="Chromosome 3"/>
</dbReference>
<dbReference type="EMBL" id="JAACNH010000006">
    <property type="protein sequence ID" value="KAG8440649.1"/>
    <property type="molecule type" value="Genomic_DNA"/>
</dbReference>
<dbReference type="InterPro" id="IPR004279">
    <property type="entry name" value="Perilipin"/>
</dbReference>
<dbReference type="InterPro" id="IPR042998">
    <property type="entry name" value="PLIN1"/>
</dbReference>
<name>A0A8T2J603_9PIPI</name>
<dbReference type="AlphaFoldDB" id="A0A8T2J603"/>
<reference evidence="4" key="1">
    <citation type="thesis" date="2020" institute="ProQuest LLC" country="789 East Eisenhower Parkway, Ann Arbor, MI, USA">
        <title>Comparative Genomics and Chromosome Evolution.</title>
        <authorList>
            <person name="Mudd A.B."/>
        </authorList>
    </citation>
    <scope>NUCLEOTIDE SEQUENCE</scope>
    <source>
        <strain evidence="4">Female2</strain>
        <tissue evidence="4">Blood</tissue>
    </source>
</reference>
<evidence type="ECO:0000256" key="1">
    <source>
        <dbReference type="ARBA" id="ARBA00004502"/>
    </source>
</evidence>
<dbReference type="Pfam" id="PF03036">
    <property type="entry name" value="Perilipin"/>
    <property type="match status" value="1"/>
</dbReference>
<comment type="caution">
    <text evidence="4">The sequence shown here is derived from an EMBL/GenBank/DDBJ whole genome shotgun (WGS) entry which is preliminary data.</text>
</comment>
<feature type="non-terminal residue" evidence="4">
    <location>
        <position position="249"/>
    </location>
</feature>
<dbReference type="GO" id="GO:0006629">
    <property type="term" value="P:lipid metabolic process"/>
    <property type="evidence" value="ECO:0007669"/>
    <property type="project" value="InterPro"/>
</dbReference>
<proteinExistence type="inferred from homology"/>
<keyword evidence="5" id="KW-1185">Reference proteome</keyword>
<evidence type="ECO:0000313" key="4">
    <source>
        <dbReference type="EMBL" id="KAG8440649.1"/>
    </source>
</evidence>